<evidence type="ECO:0000313" key="3">
    <source>
        <dbReference type="EMBL" id="ANH78934.1"/>
    </source>
</evidence>
<dbReference type="OrthoDB" id="19185at2"/>
<evidence type="ECO:0000256" key="1">
    <source>
        <dbReference type="SAM" id="Coils"/>
    </source>
</evidence>
<dbReference type="Proteomes" id="UP000078162">
    <property type="component" value="Chromosome"/>
</dbReference>
<keyword evidence="4" id="KW-1185">Reference proteome</keyword>
<proteinExistence type="predicted"/>
<name>A0A1A9HY14_9CHLA</name>
<feature type="transmembrane region" description="Helical" evidence="2">
    <location>
        <begin position="829"/>
        <end position="852"/>
    </location>
</feature>
<evidence type="ECO:0000256" key="2">
    <source>
        <dbReference type="SAM" id="Phobius"/>
    </source>
</evidence>
<evidence type="ECO:0000313" key="4">
    <source>
        <dbReference type="Proteomes" id="UP000078162"/>
    </source>
</evidence>
<accession>A0A1A9HY14</accession>
<keyword evidence="2" id="KW-0472">Membrane</keyword>
<keyword evidence="2" id="KW-1133">Transmembrane helix</keyword>
<feature type="transmembrane region" description="Helical" evidence="2">
    <location>
        <begin position="73"/>
        <end position="93"/>
    </location>
</feature>
<dbReference type="KEGG" id="csaz:Cs308_0764"/>
<dbReference type="EMBL" id="CP014639">
    <property type="protein sequence ID" value="ANH78934.1"/>
    <property type="molecule type" value="Genomic_DNA"/>
</dbReference>
<dbReference type="STRING" id="1806891.Cs308_0764"/>
<organism evidence="3 4">
    <name type="scientific">Candidatus Chlamydia sanziniae</name>
    <dbReference type="NCBI Taxonomy" id="1806891"/>
    <lineage>
        <taxon>Bacteria</taxon>
        <taxon>Pseudomonadati</taxon>
        <taxon>Chlamydiota</taxon>
        <taxon>Chlamydiia</taxon>
        <taxon>Chlamydiales</taxon>
        <taxon>Chlamydiaceae</taxon>
        <taxon>Chlamydia/Chlamydophila group</taxon>
        <taxon>Chlamydia</taxon>
    </lineage>
</organism>
<reference evidence="3 4" key="1">
    <citation type="submission" date="2016-03" db="EMBL/GenBank/DDBJ databases">
        <title>Culture-independent genomics supports pathogen discovery for uncultivable bacteria within the genus Chlamydia.</title>
        <authorList>
            <person name="Taylor-Brown A."/>
            <person name="Bachmann N.L."/>
            <person name="Borel N."/>
            <person name="Polkinghorne A."/>
        </authorList>
    </citation>
    <scope>NUCLEOTIDE SEQUENCE [LARGE SCALE GENOMIC DNA]</scope>
    <source>
        <strain evidence="3 4">2742-308</strain>
    </source>
</reference>
<feature type="coiled-coil region" evidence="1">
    <location>
        <begin position="532"/>
        <end position="566"/>
    </location>
</feature>
<protein>
    <submittedName>
        <fullName evidence="3">Uncharacterized protein</fullName>
    </submittedName>
</protein>
<gene>
    <name evidence="3" type="ORF">Cs308_0764</name>
</gene>
<keyword evidence="1" id="KW-0175">Coiled coil</keyword>
<dbReference type="RefSeq" id="WP_066482720.1">
    <property type="nucleotide sequence ID" value="NZ_CP014639.1"/>
</dbReference>
<feature type="transmembrane region" description="Helical" evidence="2">
    <location>
        <begin position="858"/>
        <end position="881"/>
    </location>
</feature>
<dbReference type="PATRIC" id="fig|1806891.3.peg.758"/>
<feature type="transmembrane region" description="Helical" evidence="2">
    <location>
        <begin position="99"/>
        <end position="120"/>
    </location>
</feature>
<keyword evidence="2" id="KW-0812">Transmembrane</keyword>
<sequence length="1434" mass="163375">MASSPVTFVQGIPSWSQSNILESGSPQVDQPLSPEAQGLRAPLIARWTVLENLENHIKAMEASDLKKYRAYKIALLIITLIGIAIVCVLPICLGLGLSLWIPILVLVGMGIAIGVVSYKLREKCQKIRLKYLGYQLYYKQIMSQHSDLKALTLHKYNITTKQQEKSLAVKLQLRADSESERPDGGAKRDASLDFASERIAQFYQVEALLGINHVKDAEWRKRSQEVRMIKEKVIGGIKGDEAIKKVQRDALLVSGVYHGDFVSSEGFIDLAKTIMSVCGYGKYMGTQARQALDQYTRAYLDSKTFVSWNPQLPQTTQEYLKSCSRILDHASKIFQDLALLVDHCTSAQWLYDLEKLISCYEYLVNMQQVEDKKVAEIETLHHQLGVQEGCNQTRLMLLSGIRKDFQRLVLTKISGSIDQNEFCQELQVLCEKLKLERYQIRQALGKGNASIKECEVKANKALIDYLINLGDTGQLLDQVRTAIQYGRFVEKNVSSALQSHPEKRCIGLKSILAQLKGILYSDEWGAVSMKSLDKITKEKTLLQQRLKELTEKLESWEARYNIFKGEKLSRVLFKDFAQSYPSIDTLISKIGEANFTGDIGECLLKSRAYLNDMFNKCTEKHCAPTQEEITAWSEEYRQLCSELSVFSSTLQEVQQEICEEGISSGAMLFQSLTTKDKKLEEKLEVKRTQLRATAKAQRASSREQSQIQLNTLVKEGIQNLEAVLQGMATFETATQNPLEYDPTKITEAISQLFMAMQKANFLDLEEVLTTSSTAAPEPLAVLKEVTPEVKEGLAANIIESQKKYRSFLELQQANLDSFLKNIEKIVKKWNLAQTIIGALLGLFICVMSLMLIVSQALWIFIALCIGFICLQIIPLIFGHVLEKKLLDARVVENAEILLPATKVFPSEFGNTRLNRLAQLQDTLSLEGCHITWAKEITSDMHDFHTGKETTAKEIIKEFRKDSKFFEQQMKKRFQDKPPATDGEKKTIPQQEQGLKVDDYAMLNQDKLCLQDVVQAELELINKEIDLLVTERLRLCTRKKQNDMEQAYSEQLEKKIMDKNRAYVNLEQDIKLKTTIRDILIQALESAPKLSKTREFNVTQEIEELLKLIAIMYCDSVSCEEQQRAKEQFQRRVVAVALSGQISTLEEGFHLYACRGICRSTMRDQSELKTRILKRETKEAVLSRKEESLRILGLPNLMPFVRFSDSSIQGSGYSQALEAFRLLKILSKKLEKNELLNTNDFIQVRAALSAYIYKHKSLANIACSLSPIGAPYTDVATMMQEAYGIKEMLEENTEVLIRHQCDIALRRVRYIMRERAKEYSKSHLQAVIKYLRSVFSGNQSMDQERLQALCRKFPTFPVDVLQQLLKEVQSQCSVHGQQVAEFQQLIARGALVKNSVNVKQQQFDLHWEQCSVRLREISEKLESLKQRRSLLLQKE</sequence>